<protein>
    <submittedName>
        <fullName evidence="1">Ribosomal RNA large subunit methyltransferase</fullName>
    </submittedName>
</protein>
<dbReference type="EMBL" id="JBEUSY010000412">
    <property type="protein sequence ID" value="KAL1234387.1"/>
    <property type="molecule type" value="Genomic_DNA"/>
</dbReference>
<proteinExistence type="predicted"/>
<keyword evidence="1" id="KW-0489">Methyltransferase</keyword>
<keyword evidence="1" id="KW-0808">Transferase</keyword>
<sequence>MIHEGRRFHHVFSLDADAILLVTMRCVLTTLSVGSHEKAVCRQRNKQAVSQSGLLWCDTSSGIPNQEQLANTTDGIISIISGPPNSSDSSEMDANEMHKIFTWYHRQCLSLTPSPRLEVRQRLFTIVNNPLLSGHLSTID</sequence>
<accession>A0ABR3KCY4</accession>
<reference evidence="1 2" key="1">
    <citation type="submission" date="2024-07" db="EMBL/GenBank/DDBJ databases">
        <title>Enhanced genomic and transcriptomic resources for Trichinella pseudospiralis and T. spiralis underpin the discovery of pronounced molecular differences between stages and species.</title>
        <authorList>
            <person name="Pasi K.K."/>
            <person name="La Rosa G."/>
            <person name="Gomez-Morales M.A."/>
            <person name="Tosini F."/>
            <person name="Sumanam S."/>
            <person name="Young N.D."/>
            <person name="Chang B.C."/>
            <person name="Robin G.B."/>
        </authorList>
    </citation>
    <scope>NUCLEOTIDE SEQUENCE [LARGE SCALE GENOMIC DNA]</scope>
    <source>
        <strain evidence="1">ISS534</strain>
    </source>
</reference>
<name>A0ABR3KCY4_TRISP</name>
<dbReference type="GO" id="GO:0032259">
    <property type="term" value="P:methylation"/>
    <property type="evidence" value="ECO:0007669"/>
    <property type="project" value="UniProtKB-KW"/>
</dbReference>
<dbReference type="GO" id="GO:0008168">
    <property type="term" value="F:methyltransferase activity"/>
    <property type="evidence" value="ECO:0007669"/>
    <property type="project" value="UniProtKB-KW"/>
</dbReference>
<dbReference type="Proteomes" id="UP001558632">
    <property type="component" value="Unassembled WGS sequence"/>
</dbReference>
<comment type="caution">
    <text evidence="1">The sequence shown here is derived from an EMBL/GenBank/DDBJ whole genome shotgun (WGS) entry which is preliminary data.</text>
</comment>
<organism evidence="1 2">
    <name type="scientific">Trichinella spiralis</name>
    <name type="common">Trichina worm</name>
    <dbReference type="NCBI Taxonomy" id="6334"/>
    <lineage>
        <taxon>Eukaryota</taxon>
        <taxon>Metazoa</taxon>
        <taxon>Ecdysozoa</taxon>
        <taxon>Nematoda</taxon>
        <taxon>Enoplea</taxon>
        <taxon>Dorylaimia</taxon>
        <taxon>Trichinellida</taxon>
        <taxon>Trichinellidae</taxon>
        <taxon>Trichinella</taxon>
    </lineage>
</organism>
<evidence type="ECO:0000313" key="2">
    <source>
        <dbReference type="Proteomes" id="UP001558632"/>
    </source>
</evidence>
<gene>
    <name evidence="1" type="ORF">TSPI_09207</name>
</gene>
<keyword evidence="2" id="KW-1185">Reference proteome</keyword>
<evidence type="ECO:0000313" key="1">
    <source>
        <dbReference type="EMBL" id="KAL1234387.1"/>
    </source>
</evidence>